<name>A0A1S3IWC4_LINAN</name>
<evidence type="ECO:0000256" key="1">
    <source>
        <dbReference type="SAM" id="MobiDB-lite"/>
    </source>
</evidence>
<reference evidence="3" key="1">
    <citation type="submission" date="2025-08" db="UniProtKB">
        <authorList>
            <consortium name="RefSeq"/>
        </authorList>
    </citation>
    <scope>IDENTIFICATION</scope>
    <source>
        <tissue evidence="3">Gonads</tissue>
    </source>
</reference>
<organism evidence="2 3">
    <name type="scientific">Lingula anatina</name>
    <name type="common">Brachiopod</name>
    <name type="synonym">Lingula unguis</name>
    <dbReference type="NCBI Taxonomy" id="7574"/>
    <lineage>
        <taxon>Eukaryota</taxon>
        <taxon>Metazoa</taxon>
        <taxon>Spiralia</taxon>
        <taxon>Lophotrochozoa</taxon>
        <taxon>Brachiopoda</taxon>
        <taxon>Linguliformea</taxon>
        <taxon>Lingulata</taxon>
        <taxon>Lingulida</taxon>
        <taxon>Linguloidea</taxon>
        <taxon>Lingulidae</taxon>
        <taxon>Lingula</taxon>
    </lineage>
</organism>
<proteinExistence type="predicted"/>
<keyword evidence="2" id="KW-1185">Reference proteome</keyword>
<dbReference type="RefSeq" id="XP_013402490.1">
    <property type="nucleotide sequence ID" value="XM_013547036.1"/>
</dbReference>
<feature type="compositionally biased region" description="Polar residues" evidence="1">
    <location>
        <begin position="14"/>
        <end position="28"/>
    </location>
</feature>
<feature type="compositionally biased region" description="Acidic residues" evidence="1">
    <location>
        <begin position="1"/>
        <end position="13"/>
    </location>
</feature>
<gene>
    <name evidence="3" type="primary">LOC106168097</name>
</gene>
<accession>A0A1S3IWC4</accession>
<evidence type="ECO:0000313" key="2">
    <source>
        <dbReference type="Proteomes" id="UP000085678"/>
    </source>
</evidence>
<dbReference type="KEGG" id="lak:106168097"/>
<evidence type="ECO:0000313" key="3">
    <source>
        <dbReference type="RefSeq" id="XP_013402490.1"/>
    </source>
</evidence>
<dbReference type="GeneID" id="106168097"/>
<sequence>MTLENEEVFEDETSQIPSTSSSTGNNPRTVFGQKRMPARASVSAIKDGEVTIPTDQIERDRLIFTTLLQIKAMVKNNTIALSRLEQKLKEKRSPDVNIVSIEE</sequence>
<dbReference type="Proteomes" id="UP000085678">
    <property type="component" value="Unplaced"/>
</dbReference>
<feature type="region of interest" description="Disordered" evidence="1">
    <location>
        <begin position="1"/>
        <end position="36"/>
    </location>
</feature>
<dbReference type="InParanoid" id="A0A1S3IWC4"/>
<protein>
    <submittedName>
        <fullName evidence="3">Uncharacterized protein LOC106168097</fullName>
    </submittedName>
</protein>
<dbReference type="AlphaFoldDB" id="A0A1S3IWC4"/>